<dbReference type="AlphaFoldDB" id="A0A6J3M064"/>
<evidence type="ECO:0000313" key="4">
    <source>
        <dbReference type="RefSeq" id="XP_033458456.1"/>
    </source>
</evidence>
<keyword evidence="1" id="KW-0175">Coiled coil</keyword>
<gene>
    <name evidence="4" type="ORF">K489DRAFT_432397</name>
</gene>
<proteinExistence type="predicted"/>
<dbReference type="Proteomes" id="UP000504637">
    <property type="component" value="Unplaced"/>
</dbReference>
<dbReference type="Gene3D" id="1.25.40.10">
    <property type="entry name" value="Tetratricopeptide repeat domain"/>
    <property type="match status" value="2"/>
</dbReference>
<feature type="coiled-coil region" evidence="1">
    <location>
        <begin position="71"/>
        <end position="98"/>
    </location>
</feature>
<dbReference type="OrthoDB" id="185373at2759"/>
<reference evidence="4" key="2">
    <citation type="submission" date="2020-04" db="EMBL/GenBank/DDBJ databases">
        <authorList>
            <consortium name="NCBI Genome Project"/>
        </authorList>
    </citation>
    <scope>NUCLEOTIDE SEQUENCE</scope>
    <source>
        <strain evidence="4">CBS 342.82</strain>
    </source>
</reference>
<reference evidence="4" key="1">
    <citation type="submission" date="2020-01" db="EMBL/GenBank/DDBJ databases">
        <authorList>
            <consortium name="DOE Joint Genome Institute"/>
            <person name="Haridas S."/>
            <person name="Albert R."/>
            <person name="Binder M."/>
            <person name="Bloem J."/>
            <person name="Labutti K."/>
            <person name="Salamov A."/>
            <person name="Andreopoulos B."/>
            <person name="Baker S.E."/>
            <person name="Barry K."/>
            <person name="Bills G."/>
            <person name="Bluhm B.H."/>
            <person name="Cannon C."/>
            <person name="Castanera R."/>
            <person name="Culley D.E."/>
            <person name="Daum C."/>
            <person name="Ezra D."/>
            <person name="Gonzalez J.B."/>
            <person name="Henrissat B."/>
            <person name="Kuo A."/>
            <person name="Liang C."/>
            <person name="Lipzen A."/>
            <person name="Lutzoni F."/>
            <person name="Magnuson J."/>
            <person name="Mondo S."/>
            <person name="Nolan M."/>
            <person name="Ohm R."/>
            <person name="Pangilinan J."/>
            <person name="Park H.-J."/>
            <person name="Ramirez L."/>
            <person name="Alfaro M."/>
            <person name="Sun H."/>
            <person name="Tritt A."/>
            <person name="Yoshinaga Y."/>
            <person name="Zwiers L.-H."/>
            <person name="Turgeon B.G."/>
            <person name="Goodwin S.B."/>
            <person name="Spatafora J.W."/>
            <person name="Crous P.W."/>
            <person name="Grigoriev I.V."/>
        </authorList>
    </citation>
    <scope>NUCLEOTIDE SEQUENCE</scope>
    <source>
        <strain evidence="4">CBS 342.82</strain>
    </source>
</reference>
<protein>
    <recommendedName>
        <fullName evidence="5">Pentatricopeptide repeat protein</fullName>
    </recommendedName>
</protein>
<keyword evidence="3" id="KW-1185">Reference proteome</keyword>
<evidence type="ECO:0000256" key="2">
    <source>
        <dbReference type="SAM" id="MobiDB-lite"/>
    </source>
</evidence>
<feature type="region of interest" description="Disordered" evidence="2">
    <location>
        <begin position="594"/>
        <end position="614"/>
    </location>
</feature>
<feature type="region of interest" description="Disordered" evidence="2">
    <location>
        <begin position="710"/>
        <end position="747"/>
    </location>
</feature>
<evidence type="ECO:0008006" key="5">
    <source>
        <dbReference type="Google" id="ProtNLM"/>
    </source>
</evidence>
<name>A0A6J3M064_9PEZI</name>
<dbReference type="InterPro" id="IPR011990">
    <property type="entry name" value="TPR-like_helical_dom_sf"/>
</dbReference>
<evidence type="ECO:0000313" key="3">
    <source>
        <dbReference type="Proteomes" id="UP000504637"/>
    </source>
</evidence>
<evidence type="ECO:0000256" key="1">
    <source>
        <dbReference type="SAM" id="Coils"/>
    </source>
</evidence>
<dbReference type="GeneID" id="54366281"/>
<feature type="compositionally biased region" description="Polar residues" evidence="2">
    <location>
        <begin position="730"/>
        <end position="740"/>
    </location>
</feature>
<organism evidence="4">
    <name type="scientific">Dissoconium aciculare CBS 342.82</name>
    <dbReference type="NCBI Taxonomy" id="1314786"/>
    <lineage>
        <taxon>Eukaryota</taxon>
        <taxon>Fungi</taxon>
        <taxon>Dikarya</taxon>
        <taxon>Ascomycota</taxon>
        <taxon>Pezizomycotina</taxon>
        <taxon>Dothideomycetes</taxon>
        <taxon>Dothideomycetidae</taxon>
        <taxon>Mycosphaerellales</taxon>
        <taxon>Dissoconiaceae</taxon>
        <taxon>Dissoconium</taxon>
    </lineage>
</organism>
<dbReference type="RefSeq" id="XP_033458456.1">
    <property type="nucleotide sequence ID" value="XM_033608481.1"/>
</dbReference>
<sequence length="784" mass="87614">MQTLWNRAAQLRCACRCPQCLHSATHGPATRRATVSASKRVPKYLTSSTLWYSGIFAAAASIDAGAKVKRTEQWDRAIAEAKHELDEVEEVISKQTRQTDELDFGSSLSKDGKSKSQHELWSFDGDALDVQTELHSHLTSSVAHPVTSITHREDAVWEHRVPPQSIYASAYRKARHDQTRYGPKKLETIELAMDLLQLKAFANIQERGWSIRAAAAVPAEYAKYLMMDNSRLRDLYNSKVSDIKRLRQVPGLEMSNFERSQSDRPLCEYSQDIEGEHLDTTTELNRCIQELFRLRLEGVLHAAELTAKVYYNLSVSSAPPNIDTFNALLLGFSRARQPEQVRDIISAINISRMRPNEVTLATILRFFTATGDSANFTQWFALIRGWYGGLDLARPDIVVNRAGADRLIDHRNGARTGKVCQLPAPTPMVFGAIIRGILKFDGFSAALQLCEIMGEEGWRLGISGLAPLLKDCATRKDLDAGRAVWQQIQKRRAAKLRLRASGERTPVIHIDTYASMLRLCSRCNEQDLFAQVLDEAKNEHGITYADLTKLVKNALNDPPVFNYADGVEPNKYTEPGIYDDDLADVATMNYDNSIGAEPPPATSGRHQKGKRAQENIRDAAPQIHPRRPVNAHPERIHLKPITSAEFTTLVTTPLPQPSDSQFTVDYSGICLFPDEVIPLEDPPSAFEESEPYIKEALARQDSAPELLTKLDPSAKAKEPNAETPAGTDLSEPSTSSNSSVGDPPAPRFTIRKAYGEEIFTRPPSFLGSYYDDRRQHYGRLREQC</sequence>
<accession>A0A6J3M064</accession>
<reference evidence="4" key="3">
    <citation type="submission" date="2025-08" db="UniProtKB">
        <authorList>
            <consortium name="RefSeq"/>
        </authorList>
    </citation>
    <scope>IDENTIFICATION</scope>
    <source>
        <strain evidence="4">CBS 342.82</strain>
    </source>
</reference>